<gene>
    <name evidence="2" type="ORF">BFN67_13990</name>
</gene>
<dbReference type="OrthoDB" id="7673021at2"/>
<dbReference type="Proteomes" id="UP000191905">
    <property type="component" value="Unassembled WGS sequence"/>
</dbReference>
<dbReference type="AlphaFoldDB" id="A0A1V8RTM5"/>
<organism evidence="2 3">
    <name type="scientific">Manganibacter manganicus</name>
    <dbReference type="NCBI Taxonomy" id="1873176"/>
    <lineage>
        <taxon>Bacteria</taxon>
        <taxon>Pseudomonadati</taxon>
        <taxon>Pseudomonadota</taxon>
        <taxon>Alphaproteobacteria</taxon>
        <taxon>Hyphomicrobiales</taxon>
        <taxon>Phyllobacteriaceae</taxon>
        <taxon>Manganibacter</taxon>
    </lineage>
</organism>
<accession>A0A1V8RTM5</accession>
<sequence length="318" mass="35941">MKKIALVLAMMLAAWSPPAFATIAVPIGNRNVEQPPIPGASARRTHANKTTYEAKYRKVYALLKNDSRLRAKIKKVAAIYQIAPIHIVGAIVGEHTYNVDAYDRLQTYYVKAISYFSSNLHFAYEGEEVTAFVRRPQFSRCDSLSDSYDLWECREQVWNRSFRGKTVGGEKFPNNRFGAVFFQPYYAGQTFGLGQLNPLTALKMSDMVHKISGLPKLDVKDPNEVYKTIMDPDLTLPYVAATIKTSIDAYRRIAGFDISQNPGLTATLYNVGNPEERAYALKAENKRRKAAGQSEKLPEENYYGWLVNDRLAELKTLF</sequence>
<keyword evidence="3" id="KW-1185">Reference proteome</keyword>
<feature type="signal peptide" evidence="1">
    <location>
        <begin position="1"/>
        <end position="21"/>
    </location>
</feature>
<comment type="caution">
    <text evidence="2">The sequence shown here is derived from an EMBL/GenBank/DDBJ whole genome shotgun (WGS) entry which is preliminary data.</text>
</comment>
<reference evidence="2 3" key="1">
    <citation type="journal article" date="2016" name="Int. J. Syst. Evol. Microbiol.">
        <title>Pseudaminobacter manganicus sp. nov., isolated from sludge of a manganese mine.</title>
        <authorList>
            <person name="Li J."/>
            <person name="Huang J."/>
            <person name="Liao S."/>
            <person name="Wang G."/>
        </authorList>
    </citation>
    <scope>NUCLEOTIDE SEQUENCE [LARGE SCALE GENOMIC DNA]</scope>
    <source>
        <strain evidence="2 3">JH-7</strain>
    </source>
</reference>
<name>A0A1V8RTM5_9HYPH</name>
<protein>
    <recommendedName>
        <fullName evidence="4">DUF1402 domain-containing protein</fullName>
    </recommendedName>
</protein>
<keyword evidence="1" id="KW-0732">Signal</keyword>
<dbReference type="EMBL" id="MDET01000007">
    <property type="protein sequence ID" value="OQM76551.1"/>
    <property type="molecule type" value="Genomic_DNA"/>
</dbReference>
<feature type="chain" id="PRO_5012076732" description="DUF1402 domain-containing protein" evidence="1">
    <location>
        <begin position="22"/>
        <end position="318"/>
    </location>
</feature>
<dbReference type="RefSeq" id="WP_080918817.1">
    <property type="nucleotide sequence ID" value="NZ_MDET01000007.1"/>
</dbReference>
<evidence type="ECO:0000313" key="2">
    <source>
        <dbReference type="EMBL" id="OQM76551.1"/>
    </source>
</evidence>
<dbReference type="STRING" id="1873176.BFN67_13990"/>
<evidence type="ECO:0000313" key="3">
    <source>
        <dbReference type="Proteomes" id="UP000191905"/>
    </source>
</evidence>
<dbReference type="Pfam" id="PF07182">
    <property type="entry name" value="DUF1402"/>
    <property type="match status" value="1"/>
</dbReference>
<evidence type="ECO:0008006" key="4">
    <source>
        <dbReference type="Google" id="ProtNLM"/>
    </source>
</evidence>
<proteinExistence type="predicted"/>
<dbReference type="InterPro" id="IPR009842">
    <property type="entry name" value="DUF1402"/>
</dbReference>
<evidence type="ECO:0000256" key="1">
    <source>
        <dbReference type="SAM" id="SignalP"/>
    </source>
</evidence>